<dbReference type="EMBL" id="CP133616">
    <property type="protein sequence ID" value="WMV29361.1"/>
    <property type="molecule type" value="Genomic_DNA"/>
</dbReference>
<keyword evidence="2" id="KW-1185">Reference proteome</keyword>
<dbReference type="Proteomes" id="UP001234989">
    <property type="component" value="Chromosome 5"/>
</dbReference>
<organism evidence="1 2">
    <name type="scientific">Solanum verrucosum</name>
    <dbReference type="NCBI Taxonomy" id="315347"/>
    <lineage>
        <taxon>Eukaryota</taxon>
        <taxon>Viridiplantae</taxon>
        <taxon>Streptophyta</taxon>
        <taxon>Embryophyta</taxon>
        <taxon>Tracheophyta</taxon>
        <taxon>Spermatophyta</taxon>
        <taxon>Magnoliopsida</taxon>
        <taxon>eudicotyledons</taxon>
        <taxon>Gunneridae</taxon>
        <taxon>Pentapetalae</taxon>
        <taxon>asterids</taxon>
        <taxon>lamiids</taxon>
        <taxon>Solanales</taxon>
        <taxon>Solanaceae</taxon>
        <taxon>Solanoideae</taxon>
        <taxon>Solaneae</taxon>
        <taxon>Solanum</taxon>
    </lineage>
</organism>
<dbReference type="AlphaFoldDB" id="A0AAF0TR14"/>
<evidence type="ECO:0008006" key="3">
    <source>
        <dbReference type="Google" id="ProtNLM"/>
    </source>
</evidence>
<evidence type="ECO:0000313" key="1">
    <source>
        <dbReference type="EMBL" id="WMV29361.1"/>
    </source>
</evidence>
<protein>
    <recommendedName>
        <fullName evidence="3">Reverse transcriptase domain-containing protein</fullName>
    </recommendedName>
</protein>
<sequence>MFVIVFIDDILIYSRSKDEHVEHLRIVLRILKECELFMKGIIRLMIRVSNSGVCFKDLETPLLELLKDYHMSVIYHPEKVNVVVDALNQLSMGSVSHVEDDKNELVRDVHRLAQLGVRLVGSNEGGVVVHNCLESSFVSDVKS</sequence>
<dbReference type="SUPFAM" id="SSF56672">
    <property type="entry name" value="DNA/RNA polymerases"/>
    <property type="match status" value="1"/>
</dbReference>
<dbReference type="InterPro" id="IPR043128">
    <property type="entry name" value="Rev_trsase/Diguanyl_cyclase"/>
</dbReference>
<evidence type="ECO:0000313" key="2">
    <source>
        <dbReference type="Proteomes" id="UP001234989"/>
    </source>
</evidence>
<gene>
    <name evidence="1" type="ORF">MTR67_022746</name>
</gene>
<dbReference type="Gene3D" id="3.30.70.270">
    <property type="match status" value="1"/>
</dbReference>
<dbReference type="InterPro" id="IPR043502">
    <property type="entry name" value="DNA/RNA_pol_sf"/>
</dbReference>
<proteinExistence type="predicted"/>
<accession>A0AAF0TR14</accession>
<name>A0AAF0TR14_SOLVR</name>
<reference evidence="1" key="1">
    <citation type="submission" date="2023-08" db="EMBL/GenBank/DDBJ databases">
        <title>A de novo genome assembly of Solanum verrucosum Schlechtendal, a Mexican diploid species geographically isolated from the other diploid A-genome species in potato relatives.</title>
        <authorList>
            <person name="Hosaka K."/>
        </authorList>
    </citation>
    <scope>NUCLEOTIDE SEQUENCE</scope>
    <source>
        <tissue evidence="1">Young leaves</tissue>
    </source>
</reference>